<feature type="region of interest" description="Disordered" evidence="1">
    <location>
        <begin position="1"/>
        <end position="25"/>
    </location>
</feature>
<accession>A0A7S9HF96</accession>
<dbReference type="EMBL" id="CP064820">
    <property type="protein sequence ID" value="QPG07732.1"/>
    <property type="molecule type" value="Genomic_DNA"/>
</dbReference>
<name>A0A7S9HF96_KLEPN</name>
<feature type="region of interest" description="Disordered" evidence="1">
    <location>
        <begin position="38"/>
        <end position="75"/>
    </location>
</feature>
<dbReference type="Proteomes" id="UP000594592">
    <property type="component" value="Chromosome"/>
</dbReference>
<feature type="compositionally biased region" description="Basic and acidic residues" evidence="1">
    <location>
        <begin position="1"/>
        <end position="23"/>
    </location>
</feature>
<reference evidence="2 3" key="1">
    <citation type="submission" date="2020-11" db="EMBL/GenBank/DDBJ databases">
        <title>Whole Genome sequence of MDR strain of Klebsiella pneumoniae K219 isolated from sputum.</title>
        <authorList>
            <person name="Aditi B.P."/>
            <person name="Mahalakshmi K."/>
            <person name="Naveen Kumar V."/>
        </authorList>
    </citation>
    <scope>NUCLEOTIDE SEQUENCE [LARGE SCALE GENOMIC DNA]</scope>
    <source>
        <strain evidence="2 3">K219</strain>
    </source>
</reference>
<evidence type="ECO:0000313" key="3">
    <source>
        <dbReference type="Proteomes" id="UP000594592"/>
    </source>
</evidence>
<sequence>MKANNHEQSRHADPQRAPADARRCAGAFNPFTAGAAPAFLITPNSKPSNLRRKKNDAASAKQTQESRQSADNKNRYQHLTITKRITSQQAAIAQKDKLIQQLKTACRYAANGYCRSE</sequence>
<protein>
    <submittedName>
        <fullName evidence="2">Uncharacterized protein</fullName>
    </submittedName>
</protein>
<evidence type="ECO:0000256" key="1">
    <source>
        <dbReference type="SAM" id="MobiDB-lite"/>
    </source>
</evidence>
<dbReference type="AlphaFoldDB" id="A0A7S9HF96"/>
<proteinExistence type="predicted"/>
<gene>
    <name evidence="2" type="ORF">IUJ34_08190</name>
</gene>
<organism evidence="2 3">
    <name type="scientific">Klebsiella pneumoniae subsp. pneumoniae</name>
    <dbReference type="NCBI Taxonomy" id="72407"/>
    <lineage>
        <taxon>Bacteria</taxon>
        <taxon>Pseudomonadati</taxon>
        <taxon>Pseudomonadota</taxon>
        <taxon>Gammaproteobacteria</taxon>
        <taxon>Enterobacterales</taxon>
        <taxon>Enterobacteriaceae</taxon>
        <taxon>Klebsiella/Raoultella group</taxon>
        <taxon>Klebsiella</taxon>
        <taxon>Klebsiella pneumoniae complex</taxon>
    </lineage>
</organism>
<evidence type="ECO:0000313" key="2">
    <source>
        <dbReference type="EMBL" id="QPG07732.1"/>
    </source>
</evidence>